<keyword evidence="4 13" id="KW-0808">Transferase</keyword>
<dbReference type="Gene3D" id="3.30.565.10">
    <property type="entry name" value="Histidine kinase-like ATPase, C-terminal domain"/>
    <property type="match status" value="1"/>
</dbReference>
<dbReference type="InterPro" id="IPR036890">
    <property type="entry name" value="HATPase_C_sf"/>
</dbReference>
<dbReference type="CDD" id="cd16936">
    <property type="entry name" value="HATPase_RsbW-like"/>
    <property type="match status" value="1"/>
</dbReference>
<feature type="signal peptide" evidence="10">
    <location>
        <begin position="1"/>
        <end position="35"/>
    </location>
</feature>
<organism evidence="13 14">
    <name type="scientific">Hymenobacter aranciens</name>
    <dbReference type="NCBI Taxonomy" id="3063996"/>
    <lineage>
        <taxon>Bacteria</taxon>
        <taxon>Pseudomonadati</taxon>
        <taxon>Bacteroidota</taxon>
        <taxon>Cytophagia</taxon>
        <taxon>Cytophagales</taxon>
        <taxon>Hymenobacteraceae</taxon>
        <taxon>Hymenobacter</taxon>
    </lineage>
</organism>
<keyword evidence="3" id="KW-0597">Phosphoprotein</keyword>
<dbReference type="PANTHER" id="PTHR41523">
    <property type="entry name" value="TWO-COMPONENT SYSTEM SENSOR PROTEIN"/>
    <property type="match status" value="1"/>
</dbReference>
<feature type="domain" description="Histidine kinase/HSP90-like ATPase" evidence="11">
    <location>
        <begin position="485"/>
        <end position="565"/>
    </location>
</feature>
<dbReference type="Proteomes" id="UP001176429">
    <property type="component" value="Unassembled WGS sequence"/>
</dbReference>
<dbReference type="EC" id="2.7.13.3" evidence="2"/>
<evidence type="ECO:0000256" key="8">
    <source>
        <dbReference type="SAM" id="Coils"/>
    </source>
</evidence>
<dbReference type="SUPFAM" id="SSF48452">
    <property type="entry name" value="TPR-like"/>
    <property type="match status" value="1"/>
</dbReference>
<dbReference type="EMBL" id="JAUQSY010000003">
    <property type="protein sequence ID" value="MDO7874419.1"/>
    <property type="molecule type" value="Genomic_DNA"/>
</dbReference>
<comment type="caution">
    <text evidence="13">The sequence shown here is derived from an EMBL/GenBank/DDBJ whole genome shotgun (WGS) entry which is preliminary data.</text>
</comment>
<dbReference type="Pfam" id="PF07568">
    <property type="entry name" value="HisKA_2"/>
    <property type="match status" value="1"/>
</dbReference>
<evidence type="ECO:0000256" key="1">
    <source>
        <dbReference type="ARBA" id="ARBA00000085"/>
    </source>
</evidence>
<keyword evidence="9" id="KW-1133">Transmembrane helix</keyword>
<reference evidence="13" key="1">
    <citation type="submission" date="2023-07" db="EMBL/GenBank/DDBJ databases">
        <authorList>
            <person name="Kim M.K."/>
        </authorList>
    </citation>
    <scope>NUCLEOTIDE SEQUENCE</scope>
    <source>
        <strain evidence="13">ASUV-10-1</strain>
    </source>
</reference>
<evidence type="ECO:0000313" key="13">
    <source>
        <dbReference type="EMBL" id="MDO7874419.1"/>
    </source>
</evidence>
<evidence type="ECO:0000259" key="11">
    <source>
        <dbReference type="Pfam" id="PF02518"/>
    </source>
</evidence>
<evidence type="ECO:0000313" key="14">
    <source>
        <dbReference type="Proteomes" id="UP001176429"/>
    </source>
</evidence>
<keyword evidence="6 13" id="KW-0418">Kinase</keyword>
<dbReference type="RefSeq" id="WP_305005731.1">
    <property type="nucleotide sequence ID" value="NZ_JAUQSY010000003.1"/>
</dbReference>
<keyword evidence="9" id="KW-0812">Transmembrane</keyword>
<feature type="transmembrane region" description="Helical" evidence="9">
    <location>
        <begin position="328"/>
        <end position="347"/>
    </location>
</feature>
<keyword evidence="10" id="KW-0732">Signal</keyword>
<evidence type="ECO:0000256" key="3">
    <source>
        <dbReference type="ARBA" id="ARBA00022553"/>
    </source>
</evidence>
<protein>
    <recommendedName>
        <fullName evidence="2">histidine kinase</fullName>
        <ecNumber evidence="2">2.7.13.3</ecNumber>
    </recommendedName>
</protein>
<feature type="domain" description="Signal transduction histidine kinase subgroup 2 dimerisation and phosphoacceptor" evidence="12">
    <location>
        <begin position="387"/>
        <end position="457"/>
    </location>
</feature>
<keyword evidence="14" id="KW-1185">Reference proteome</keyword>
<proteinExistence type="predicted"/>
<dbReference type="Gene3D" id="3.30.450.20">
    <property type="entry name" value="PAS domain"/>
    <property type="match status" value="1"/>
</dbReference>
<evidence type="ECO:0000256" key="10">
    <source>
        <dbReference type="SAM" id="SignalP"/>
    </source>
</evidence>
<evidence type="ECO:0000256" key="9">
    <source>
        <dbReference type="SAM" id="Phobius"/>
    </source>
</evidence>
<dbReference type="GO" id="GO:0004673">
    <property type="term" value="F:protein histidine kinase activity"/>
    <property type="evidence" value="ECO:0007669"/>
    <property type="project" value="UniProtKB-EC"/>
</dbReference>
<evidence type="ECO:0000256" key="7">
    <source>
        <dbReference type="ARBA" id="ARBA00022840"/>
    </source>
</evidence>
<keyword evidence="5" id="KW-0547">Nucleotide-binding</keyword>
<evidence type="ECO:0000256" key="2">
    <source>
        <dbReference type="ARBA" id="ARBA00012438"/>
    </source>
</evidence>
<dbReference type="SUPFAM" id="SSF55874">
    <property type="entry name" value="ATPase domain of HSP90 chaperone/DNA topoisomerase II/histidine kinase"/>
    <property type="match status" value="1"/>
</dbReference>
<dbReference type="InterPro" id="IPR011495">
    <property type="entry name" value="Sig_transdc_His_kin_sub2_dim/P"/>
</dbReference>
<dbReference type="Pfam" id="PF02518">
    <property type="entry name" value="HATPase_c"/>
    <property type="match status" value="1"/>
</dbReference>
<accession>A0ABT9B9L1</accession>
<feature type="chain" id="PRO_5045527393" description="histidine kinase" evidence="10">
    <location>
        <begin position="36"/>
        <end position="580"/>
    </location>
</feature>
<evidence type="ECO:0000256" key="6">
    <source>
        <dbReference type="ARBA" id="ARBA00022777"/>
    </source>
</evidence>
<comment type="catalytic activity">
    <reaction evidence="1">
        <text>ATP + protein L-histidine = ADP + protein N-phospho-L-histidine.</text>
        <dbReference type="EC" id="2.7.13.3"/>
    </reaction>
</comment>
<evidence type="ECO:0000259" key="12">
    <source>
        <dbReference type="Pfam" id="PF07568"/>
    </source>
</evidence>
<sequence length="580" mass="64950">MLFYLAALPGRCGRWGSACGLLLALLLALGGGAAAQPAPDHLPRATARQAEFFHLLQRGDSAYARKAGYDSFAEALRYYDQAQALADRSQDTLLLAEAVFARARVYDAWNKQPLQTIEYFQRAAQLLARVPGQRARAHYARYLVAHAYEKVPDSLLAVQTLRQLARELRPLPDSIRRQLTYTVEMALSSTEVHNYALADTLLRQLVYRPGLHNDPTSYDYLTHYYLVQSRLDVYLRRRSQSPFLDSLQQSFRASRTLLDRLYLSQQLARLLADAGRYRAAYEFQGTAVRLGDSLVDGGDLERMRQTLVASEQRAQAEALTAQRSRTSALWGLGGALVVITLLSFYLARQGRRARQQSRHLGTANEELARLNRQLDAQVGKVELLNKEIQHRVKNNLHMIFSLLHMQERGTTNEEVIEQLQTARLRVESIAALHNQLLRNPHGLDLGAYLRTLITAVVACLANDRRVVTHLSTDVLDLPANSYFALSLILNEWVTNSIKYAHTGEGPLEITVSVRAHPAEVCIDYADNGRPLPPGQPLPYPAGPSSGLGTEIIGLLTEQLGATLTTLPDHPYHYEFCLPRK</sequence>
<dbReference type="PANTHER" id="PTHR41523:SF8">
    <property type="entry name" value="ETHYLENE RESPONSE SENSOR PROTEIN"/>
    <property type="match status" value="1"/>
</dbReference>
<evidence type="ECO:0000256" key="4">
    <source>
        <dbReference type="ARBA" id="ARBA00022679"/>
    </source>
</evidence>
<keyword evidence="8" id="KW-0175">Coiled coil</keyword>
<dbReference type="InterPro" id="IPR003594">
    <property type="entry name" value="HATPase_dom"/>
</dbReference>
<name>A0ABT9B9L1_9BACT</name>
<keyword evidence="9" id="KW-0472">Membrane</keyword>
<feature type="coiled-coil region" evidence="8">
    <location>
        <begin position="353"/>
        <end position="387"/>
    </location>
</feature>
<keyword evidence="7" id="KW-0067">ATP-binding</keyword>
<evidence type="ECO:0000256" key="5">
    <source>
        <dbReference type="ARBA" id="ARBA00022741"/>
    </source>
</evidence>
<gene>
    <name evidence="13" type="ORF">Q5H93_06715</name>
</gene>
<dbReference type="InterPro" id="IPR011990">
    <property type="entry name" value="TPR-like_helical_dom_sf"/>
</dbReference>